<dbReference type="RefSeq" id="WP_014358534.1">
    <property type="nucleotide sequence ID" value="NC_016906.1"/>
</dbReference>
<name>H6MU54_GORPV</name>
<dbReference type="KEGG" id="gpo:GPOL_c04610"/>
<keyword evidence="1" id="KW-0560">Oxidoreductase</keyword>
<dbReference type="Gene3D" id="3.40.50.720">
    <property type="entry name" value="NAD(P)-binding Rossmann-like Domain"/>
    <property type="match status" value="1"/>
</dbReference>
<dbReference type="SUPFAM" id="SSF51735">
    <property type="entry name" value="NAD(P)-binding Rossmann-fold domains"/>
    <property type="match status" value="1"/>
</dbReference>
<dbReference type="Proteomes" id="UP000009154">
    <property type="component" value="Chromosome"/>
</dbReference>
<reference evidence="2 3" key="1">
    <citation type="journal article" date="2012" name="Appl. Environ. Microbiol.">
        <title>Involvement of two latex-clearing proteins during rubber degradation and insights into the subsequent degradation pathway revealed by the genome sequence of Gordonia polyisoprenivorans strain VH2.</title>
        <authorList>
            <person name="Hiessl S."/>
            <person name="Schuldes J."/>
            <person name="Thurmer A."/>
            <person name="Halbsguth T."/>
            <person name="Broker D."/>
            <person name="Angelov A."/>
            <person name="Liebl W."/>
            <person name="Daniel R."/>
            <person name="Steinbuchel A."/>
        </authorList>
    </citation>
    <scope>NUCLEOTIDE SEQUENCE [LARGE SCALE GENOMIC DNA]</scope>
    <source>
        <strain evidence="3">DSM 44266 / VH2</strain>
    </source>
</reference>
<evidence type="ECO:0000313" key="3">
    <source>
        <dbReference type="Proteomes" id="UP000009154"/>
    </source>
</evidence>
<organism evidence="2 3">
    <name type="scientific">Gordonia polyisoprenivorans (strain DSM 44266 / VH2)</name>
    <dbReference type="NCBI Taxonomy" id="1112204"/>
    <lineage>
        <taxon>Bacteria</taxon>
        <taxon>Bacillati</taxon>
        <taxon>Actinomycetota</taxon>
        <taxon>Actinomycetes</taxon>
        <taxon>Mycobacteriales</taxon>
        <taxon>Gordoniaceae</taxon>
        <taxon>Gordonia</taxon>
    </lineage>
</organism>
<dbReference type="EMBL" id="CP003119">
    <property type="protein sequence ID" value="AFA71531.1"/>
    <property type="molecule type" value="Genomic_DNA"/>
</dbReference>
<dbReference type="PANTHER" id="PTHR43157:SF31">
    <property type="entry name" value="PHOSPHATIDYLINOSITOL-GLYCAN BIOSYNTHESIS CLASS F PROTEIN"/>
    <property type="match status" value="1"/>
</dbReference>
<dbReference type="AlphaFoldDB" id="H6MU54"/>
<dbReference type="eggNOG" id="COG1028">
    <property type="taxonomic scope" value="Bacteria"/>
</dbReference>
<keyword evidence="3" id="KW-1185">Reference proteome</keyword>
<accession>H6MU54</accession>
<dbReference type="GO" id="GO:0016491">
    <property type="term" value="F:oxidoreductase activity"/>
    <property type="evidence" value="ECO:0007669"/>
    <property type="project" value="UniProtKB-KW"/>
</dbReference>
<sequence length="298" mass="31595">MIAGRRGKRDPFAGLDLASLNGTRAVVTGATNGLGLATARALARAGASVILPARDVELGRRRADEFGGDCSVVRLDLADLSSVRDCAASIEGPIDFLVNNAGMFPHTHSQTVDGFELGIGTNFLGPFAFTNLLLAQVRRRIVCVASDAHKAARIDPDDLNYSDASWSPPRAYARSKLAVMLWGLELDRRLRTTGSPIETMLTTPGWVASNISNKPHLGLAHRIVHAGAELLANDVDAGAATTIYCLAQPIATGSYVGVDGIGALRGRPVLFGRSTTACDFTLAGRLWEAAERLTGTRF</sequence>
<dbReference type="HOGENOM" id="CLU_010194_44_2_11"/>
<evidence type="ECO:0000313" key="2">
    <source>
        <dbReference type="EMBL" id="AFA71531.1"/>
    </source>
</evidence>
<dbReference type="PANTHER" id="PTHR43157">
    <property type="entry name" value="PHOSPHATIDYLINOSITOL-GLYCAN BIOSYNTHESIS CLASS F PROTEIN-RELATED"/>
    <property type="match status" value="1"/>
</dbReference>
<evidence type="ECO:0000256" key="1">
    <source>
        <dbReference type="ARBA" id="ARBA00023002"/>
    </source>
</evidence>
<proteinExistence type="predicted"/>
<dbReference type="Pfam" id="PF00106">
    <property type="entry name" value="adh_short"/>
    <property type="match status" value="1"/>
</dbReference>
<dbReference type="PRINTS" id="PR00081">
    <property type="entry name" value="GDHRDH"/>
</dbReference>
<dbReference type="InterPro" id="IPR036291">
    <property type="entry name" value="NAD(P)-bd_dom_sf"/>
</dbReference>
<dbReference type="STRING" id="1112204.GPOL_c04610"/>
<dbReference type="InterPro" id="IPR002347">
    <property type="entry name" value="SDR_fam"/>
</dbReference>
<protein>
    <submittedName>
        <fullName evidence="2">Putative oxidoreductase, short-chain dehydrogenase/reductase family</fullName>
    </submittedName>
</protein>
<dbReference type="GeneID" id="90157553"/>
<gene>
    <name evidence="2" type="ordered locus">GPOL_c04610</name>
</gene>